<name>A0A7C1CUD7_9BACT</name>
<dbReference type="Gene3D" id="1.10.10.160">
    <property type="match status" value="1"/>
</dbReference>
<evidence type="ECO:0000313" key="13">
    <source>
        <dbReference type="EMBL" id="HDP78232.1"/>
    </source>
</evidence>
<gene>
    <name evidence="13" type="ORF">ENN47_08635</name>
</gene>
<evidence type="ECO:0000259" key="11">
    <source>
        <dbReference type="PROSITE" id="PS51198"/>
    </source>
</evidence>
<evidence type="ECO:0000256" key="5">
    <source>
        <dbReference type="ARBA" id="ARBA00022840"/>
    </source>
</evidence>
<dbReference type="PROSITE" id="PS51217">
    <property type="entry name" value="UVRD_HELICASE_CTER"/>
    <property type="match status" value="1"/>
</dbReference>
<evidence type="ECO:0000256" key="10">
    <source>
        <dbReference type="PROSITE-ProRule" id="PRU00560"/>
    </source>
</evidence>
<dbReference type="GO" id="GO:0005829">
    <property type="term" value="C:cytosol"/>
    <property type="evidence" value="ECO:0007669"/>
    <property type="project" value="TreeGrafter"/>
</dbReference>
<dbReference type="GO" id="GO:0003677">
    <property type="term" value="F:DNA binding"/>
    <property type="evidence" value="ECO:0007669"/>
    <property type="project" value="InterPro"/>
</dbReference>
<proteinExistence type="inferred from homology"/>
<dbReference type="InterPro" id="IPR027417">
    <property type="entry name" value="P-loop_NTPase"/>
</dbReference>
<accession>A0A7C1CUD7</accession>
<keyword evidence="3 10" id="KW-0378">Hydrolase</keyword>
<comment type="similarity">
    <text evidence="1">Belongs to the helicase family. UvrD subfamily.</text>
</comment>
<dbReference type="GO" id="GO:0000725">
    <property type="term" value="P:recombinational repair"/>
    <property type="evidence" value="ECO:0007669"/>
    <property type="project" value="TreeGrafter"/>
</dbReference>
<dbReference type="InterPro" id="IPR014017">
    <property type="entry name" value="DNA_helicase_UvrD-like_C"/>
</dbReference>
<comment type="caution">
    <text evidence="13">The sequence shown here is derived from an EMBL/GenBank/DDBJ whole genome shotgun (WGS) entry which is preliminary data.</text>
</comment>
<dbReference type="PANTHER" id="PTHR11070">
    <property type="entry name" value="UVRD / RECB / PCRA DNA HELICASE FAMILY MEMBER"/>
    <property type="match status" value="1"/>
</dbReference>
<dbReference type="Pfam" id="PF13361">
    <property type="entry name" value="UvrD_C"/>
    <property type="match status" value="1"/>
</dbReference>
<dbReference type="Gene3D" id="3.40.50.300">
    <property type="entry name" value="P-loop containing nucleotide triphosphate hydrolases"/>
    <property type="match status" value="2"/>
</dbReference>
<evidence type="ECO:0000256" key="8">
    <source>
        <dbReference type="ARBA" id="ARBA00034808"/>
    </source>
</evidence>
<dbReference type="GO" id="GO:0016787">
    <property type="term" value="F:hydrolase activity"/>
    <property type="evidence" value="ECO:0007669"/>
    <property type="project" value="UniProtKB-UniRule"/>
</dbReference>
<feature type="domain" description="UvrD-like helicase ATP-binding" evidence="11">
    <location>
        <begin position="17"/>
        <end position="303"/>
    </location>
</feature>
<dbReference type="GO" id="GO:0005524">
    <property type="term" value="F:ATP binding"/>
    <property type="evidence" value="ECO:0007669"/>
    <property type="project" value="UniProtKB-UniRule"/>
</dbReference>
<keyword evidence="2 10" id="KW-0547">Nucleotide-binding</keyword>
<comment type="catalytic activity">
    <reaction evidence="9">
        <text>ATP + H2O = ADP + phosphate + H(+)</text>
        <dbReference type="Rhea" id="RHEA:13065"/>
        <dbReference type="ChEBI" id="CHEBI:15377"/>
        <dbReference type="ChEBI" id="CHEBI:15378"/>
        <dbReference type="ChEBI" id="CHEBI:30616"/>
        <dbReference type="ChEBI" id="CHEBI:43474"/>
        <dbReference type="ChEBI" id="CHEBI:456216"/>
        <dbReference type="EC" id="5.6.2.4"/>
    </reaction>
</comment>
<dbReference type="EC" id="5.6.2.4" evidence="8"/>
<dbReference type="InterPro" id="IPR013986">
    <property type="entry name" value="DExx_box_DNA_helicase_dom_sf"/>
</dbReference>
<evidence type="ECO:0000256" key="1">
    <source>
        <dbReference type="ARBA" id="ARBA00009922"/>
    </source>
</evidence>
<dbReference type="Pfam" id="PF00580">
    <property type="entry name" value="UvrD-helicase"/>
    <property type="match status" value="1"/>
</dbReference>
<dbReference type="EMBL" id="DSBT01000253">
    <property type="protein sequence ID" value="HDP78232.1"/>
    <property type="molecule type" value="Genomic_DNA"/>
</dbReference>
<dbReference type="CDD" id="cd17932">
    <property type="entry name" value="DEXQc_UvrD"/>
    <property type="match status" value="1"/>
</dbReference>
<dbReference type="AlphaFoldDB" id="A0A7C1CUD7"/>
<dbReference type="InterPro" id="IPR014016">
    <property type="entry name" value="UvrD-like_ATP-bd"/>
</dbReference>
<feature type="domain" description="UvrD-like helicase C-terminal" evidence="12">
    <location>
        <begin position="304"/>
        <end position="563"/>
    </location>
</feature>
<protein>
    <recommendedName>
        <fullName evidence="8">DNA 3'-5' helicase</fullName>
        <ecNumber evidence="8">5.6.2.4</ecNumber>
    </recommendedName>
</protein>
<comment type="catalytic activity">
    <reaction evidence="7">
        <text>Couples ATP hydrolysis with the unwinding of duplex DNA by translocating in the 3'-5' direction.</text>
        <dbReference type="EC" id="5.6.2.4"/>
    </reaction>
</comment>
<keyword evidence="6" id="KW-0413">Isomerase</keyword>
<evidence type="ECO:0000256" key="3">
    <source>
        <dbReference type="ARBA" id="ARBA00022801"/>
    </source>
</evidence>
<evidence type="ECO:0000256" key="6">
    <source>
        <dbReference type="ARBA" id="ARBA00023235"/>
    </source>
</evidence>
<dbReference type="PANTHER" id="PTHR11070:SF3">
    <property type="entry name" value="DNA 3'-5' HELICASE"/>
    <property type="match status" value="1"/>
</dbReference>
<dbReference type="Proteomes" id="UP000886198">
    <property type="component" value="Unassembled WGS sequence"/>
</dbReference>
<keyword evidence="5 10" id="KW-0067">ATP-binding</keyword>
<feature type="binding site" evidence="10">
    <location>
        <begin position="38"/>
        <end position="45"/>
    </location>
    <ligand>
        <name>ATP</name>
        <dbReference type="ChEBI" id="CHEBI:30616"/>
    </ligand>
</feature>
<organism evidence="13">
    <name type="scientific">Mesotoga infera</name>
    <dbReference type="NCBI Taxonomy" id="1236046"/>
    <lineage>
        <taxon>Bacteria</taxon>
        <taxon>Thermotogati</taxon>
        <taxon>Thermotogota</taxon>
        <taxon>Thermotogae</taxon>
        <taxon>Kosmotogales</taxon>
        <taxon>Kosmotogaceae</taxon>
        <taxon>Mesotoga</taxon>
    </lineage>
</organism>
<evidence type="ECO:0000256" key="9">
    <source>
        <dbReference type="ARBA" id="ARBA00048988"/>
    </source>
</evidence>
<evidence type="ECO:0000256" key="4">
    <source>
        <dbReference type="ARBA" id="ARBA00022806"/>
    </source>
</evidence>
<dbReference type="SUPFAM" id="SSF52540">
    <property type="entry name" value="P-loop containing nucleoside triphosphate hydrolases"/>
    <property type="match status" value="1"/>
</dbReference>
<keyword evidence="4 10" id="KW-0347">Helicase</keyword>
<evidence type="ECO:0000256" key="2">
    <source>
        <dbReference type="ARBA" id="ARBA00022741"/>
    </source>
</evidence>
<reference evidence="13" key="1">
    <citation type="journal article" date="2020" name="mSystems">
        <title>Genome- and Community-Level Interaction Insights into Carbon Utilization and Element Cycling Functions of Hydrothermarchaeota in Hydrothermal Sediment.</title>
        <authorList>
            <person name="Zhou Z."/>
            <person name="Liu Y."/>
            <person name="Xu W."/>
            <person name="Pan J."/>
            <person name="Luo Z.H."/>
            <person name="Li M."/>
        </authorList>
    </citation>
    <scope>NUCLEOTIDE SEQUENCE [LARGE SCALE GENOMIC DNA]</scope>
    <source>
        <strain evidence="13">SpSt-1179</strain>
    </source>
</reference>
<evidence type="ECO:0000256" key="7">
    <source>
        <dbReference type="ARBA" id="ARBA00034617"/>
    </source>
</evidence>
<dbReference type="InterPro" id="IPR000212">
    <property type="entry name" value="DNA_helicase_UvrD/REP"/>
</dbReference>
<sequence length="652" mass="74614">MKKYTLKSSEIPGFLSEGLDEEQLKAVVESNGRSLIVAGPGSGKTRVITYKIAHLVSSSVKPQNILLVTFTRAASREMIDRARRASGSNLQGMLSGTFHHVCNYFLRKYSRAAELKENFTILDREDAKDLIKHCRTELLEERKGINSSTLPSAGVLQSIYSYSVNVLSSLRESTVRKNRKFLGSYDEIEEIWKRYVQEKTHQNCVDYDDLLLKALKLFNENPAILKKESERFRWVLVDEFQDTNVLQFRLVEMLSSVHGNLIVVGDDAQSIYSFRGARFENVYDFLAAKDAKIFKIQTNYRSTPQIVELINTIVPEDSIEKQLRAVRMNGPIPVVAETWDNLEEASFVAQRIQEHIDDGIDPESIAVLYRSHYHSLELQMEMDKRKMNFTLYSGPRFTETAHVKDILAVLKVIENPLDQISWGRSLRLFPGVGNATSLRIIQGITAAVNDGHKPVDVVSSHVSNRVKLDKMVTIFGDIGEEEPPSEIIRRFYTDFYGDYLDEKFGDARERRMDVERMIEIAGRYKSISDLLEDLAVSEKIDIERESAERQPSVVLTTVHQAKGLEWEVVFILAVNPGDFPNSMAIVEGSLGEEERIFYVAVTRAKDYLYILRQKGGRSRPMIGNRYVFRSGHDFLEKLPKDCFERWDVSWDF</sequence>
<dbReference type="Gene3D" id="1.10.486.10">
    <property type="entry name" value="PCRA, domain 4"/>
    <property type="match status" value="1"/>
</dbReference>
<evidence type="ECO:0000259" key="12">
    <source>
        <dbReference type="PROSITE" id="PS51217"/>
    </source>
</evidence>
<dbReference type="GO" id="GO:0043138">
    <property type="term" value="F:3'-5' DNA helicase activity"/>
    <property type="evidence" value="ECO:0007669"/>
    <property type="project" value="UniProtKB-EC"/>
</dbReference>
<dbReference type="PROSITE" id="PS51198">
    <property type="entry name" value="UVRD_HELICASE_ATP_BIND"/>
    <property type="match status" value="1"/>
</dbReference>